<proteinExistence type="predicted"/>
<organism evidence="1 2">
    <name type="scientific">Hymenobacter aquaticus</name>
    <dbReference type="NCBI Taxonomy" id="1867101"/>
    <lineage>
        <taxon>Bacteria</taxon>
        <taxon>Pseudomonadati</taxon>
        <taxon>Bacteroidota</taxon>
        <taxon>Cytophagia</taxon>
        <taxon>Cytophagales</taxon>
        <taxon>Hymenobacteraceae</taxon>
        <taxon>Hymenobacter</taxon>
    </lineage>
</organism>
<keyword evidence="2" id="KW-1185">Reference proteome</keyword>
<name>A0A4Z0Q788_9BACT</name>
<sequence length="62" mass="7146">MPSLATEINLGVIVNADEIEAKLKAQFRYRTRVFNLHDWKLLLTQQDLEAFWATEDARNSPG</sequence>
<dbReference type="Proteomes" id="UP000297549">
    <property type="component" value="Unassembled WGS sequence"/>
</dbReference>
<dbReference type="RefSeq" id="WP_135463515.1">
    <property type="nucleotide sequence ID" value="NZ_SRLC01000001.1"/>
</dbReference>
<comment type="caution">
    <text evidence="1">The sequence shown here is derived from an EMBL/GenBank/DDBJ whole genome shotgun (WGS) entry which is preliminary data.</text>
</comment>
<evidence type="ECO:0000313" key="2">
    <source>
        <dbReference type="Proteomes" id="UP000297549"/>
    </source>
</evidence>
<evidence type="ECO:0000313" key="1">
    <source>
        <dbReference type="EMBL" id="TGE25937.1"/>
    </source>
</evidence>
<gene>
    <name evidence="1" type="ORF">E5K00_12320</name>
</gene>
<accession>A0A4Z0Q788</accession>
<dbReference type="EMBL" id="SRLC01000001">
    <property type="protein sequence ID" value="TGE25937.1"/>
    <property type="molecule type" value="Genomic_DNA"/>
</dbReference>
<protein>
    <submittedName>
        <fullName evidence="1">Uncharacterized protein</fullName>
    </submittedName>
</protein>
<reference evidence="1 2" key="1">
    <citation type="submission" date="2019-04" db="EMBL/GenBank/DDBJ databases">
        <authorList>
            <person name="Feng G."/>
            <person name="Zhang J."/>
            <person name="Zhu H."/>
        </authorList>
    </citation>
    <scope>NUCLEOTIDE SEQUENCE [LARGE SCALE GENOMIC DNA]</scope>
    <source>
        <strain evidence="1 2">JCM 31653</strain>
    </source>
</reference>
<dbReference type="AlphaFoldDB" id="A0A4Z0Q788"/>